<accession>A0A371HE28</accession>
<evidence type="ECO:0000259" key="1">
    <source>
        <dbReference type="Pfam" id="PF13456"/>
    </source>
</evidence>
<name>A0A371HE28_MUCPR</name>
<dbReference type="GO" id="GO:0003676">
    <property type="term" value="F:nucleic acid binding"/>
    <property type="evidence" value="ECO:0007669"/>
    <property type="project" value="InterPro"/>
</dbReference>
<dbReference type="OrthoDB" id="1746548at2759"/>
<dbReference type="EMBL" id="QJKJ01002851">
    <property type="protein sequence ID" value="RDY01046.1"/>
    <property type="molecule type" value="Genomic_DNA"/>
</dbReference>
<dbReference type="PANTHER" id="PTHR48475:SF2">
    <property type="entry name" value="RIBONUCLEASE H"/>
    <property type="match status" value="1"/>
</dbReference>
<dbReference type="Gene3D" id="3.30.420.10">
    <property type="entry name" value="Ribonuclease H-like superfamily/Ribonuclease H"/>
    <property type="match status" value="1"/>
</dbReference>
<dbReference type="InterPro" id="IPR012337">
    <property type="entry name" value="RNaseH-like_sf"/>
</dbReference>
<organism evidence="2 3">
    <name type="scientific">Mucuna pruriens</name>
    <name type="common">Velvet bean</name>
    <name type="synonym">Dolichos pruriens</name>
    <dbReference type="NCBI Taxonomy" id="157652"/>
    <lineage>
        <taxon>Eukaryota</taxon>
        <taxon>Viridiplantae</taxon>
        <taxon>Streptophyta</taxon>
        <taxon>Embryophyta</taxon>
        <taxon>Tracheophyta</taxon>
        <taxon>Spermatophyta</taxon>
        <taxon>Magnoliopsida</taxon>
        <taxon>eudicotyledons</taxon>
        <taxon>Gunneridae</taxon>
        <taxon>Pentapetalae</taxon>
        <taxon>rosids</taxon>
        <taxon>fabids</taxon>
        <taxon>Fabales</taxon>
        <taxon>Fabaceae</taxon>
        <taxon>Papilionoideae</taxon>
        <taxon>50 kb inversion clade</taxon>
        <taxon>NPAAA clade</taxon>
        <taxon>indigoferoid/millettioid clade</taxon>
        <taxon>Phaseoleae</taxon>
        <taxon>Mucuna</taxon>
    </lineage>
</organism>
<dbReference type="SUPFAM" id="SSF53098">
    <property type="entry name" value="Ribonuclease H-like"/>
    <property type="match status" value="1"/>
</dbReference>
<gene>
    <name evidence="2" type="ORF">CR513_15682</name>
</gene>
<dbReference type="PANTHER" id="PTHR48475">
    <property type="entry name" value="RIBONUCLEASE H"/>
    <property type="match status" value="1"/>
</dbReference>
<proteinExistence type="predicted"/>
<sequence>MRPLVFRKGDMVLKQILPNVKDQRGKWAPNYEEPYMVKQAFSRGALILTDAEGKMFQGVEARYQKIEKATFALIIMTKRLRPYFQSHIVVVKTNLPIKQILRKLDLVGRINSTLLLIKEDILRPRCWKISSTNYLPSKKPIRQKNTSENGESNQKVNEAGIIFEGPEGVLIEQSLHFNFKTSNNQVEYEVLLAGMRLAEELGAKVLITKSDSQLVKDPQLAKCWNRAKSQAATFEKFTLIHVLQEQNERADLLSSWIVIQETLSWLTIEATKVLCVDKQSSWMDPSSILAKRLGTNRPQKGQKTQKKSIEILVNC</sequence>
<dbReference type="CDD" id="cd09279">
    <property type="entry name" value="RNase_HI_like"/>
    <property type="match status" value="1"/>
</dbReference>
<reference evidence="2" key="1">
    <citation type="submission" date="2018-05" db="EMBL/GenBank/DDBJ databases">
        <title>Draft genome of Mucuna pruriens seed.</title>
        <authorList>
            <person name="Nnadi N.E."/>
            <person name="Vos R."/>
            <person name="Hasami M.H."/>
            <person name="Devisetty U.K."/>
            <person name="Aguiy J.C."/>
        </authorList>
    </citation>
    <scope>NUCLEOTIDE SEQUENCE [LARGE SCALE GENOMIC DNA]</scope>
    <source>
        <strain evidence="2">JCA_2017</strain>
    </source>
</reference>
<dbReference type="GO" id="GO:0004523">
    <property type="term" value="F:RNA-DNA hybrid ribonuclease activity"/>
    <property type="evidence" value="ECO:0007669"/>
    <property type="project" value="InterPro"/>
</dbReference>
<evidence type="ECO:0000313" key="2">
    <source>
        <dbReference type="EMBL" id="RDY01046.1"/>
    </source>
</evidence>
<feature type="non-terminal residue" evidence="2">
    <location>
        <position position="1"/>
    </location>
</feature>
<protein>
    <recommendedName>
        <fullName evidence="1">RNase H type-1 domain-containing protein</fullName>
    </recommendedName>
</protein>
<comment type="caution">
    <text evidence="2">The sequence shown here is derived from an EMBL/GenBank/DDBJ whole genome shotgun (WGS) entry which is preliminary data.</text>
</comment>
<dbReference type="InterPro" id="IPR036397">
    <property type="entry name" value="RNaseH_sf"/>
</dbReference>
<evidence type="ECO:0000313" key="3">
    <source>
        <dbReference type="Proteomes" id="UP000257109"/>
    </source>
</evidence>
<dbReference type="AlphaFoldDB" id="A0A371HE28"/>
<dbReference type="InterPro" id="IPR002156">
    <property type="entry name" value="RNaseH_domain"/>
</dbReference>
<dbReference type="Proteomes" id="UP000257109">
    <property type="component" value="Unassembled WGS sequence"/>
</dbReference>
<dbReference type="Pfam" id="PF13456">
    <property type="entry name" value="RVT_3"/>
    <property type="match status" value="1"/>
</dbReference>
<feature type="domain" description="RNase H type-1" evidence="1">
    <location>
        <begin position="154"/>
        <end position="255"/>
    </location>
</feature>
<keyword evidence="3" id="KW-1185">Reference proteome</keyword>